<dbReference type="CDD" id="cd03220">
    <property type="entry name" value="ABC_KpsT_Wzt"/>
    <property type="match status" value="1"/>
</dbReference>
<comment type="similarity">
    <text evidence="1">Belongs to the ABC transporter superfamily.</text>
</comment>
<evidence type="ECO:0000313" key="6">
    <source>
        <dbReference type="EMBL" id="AZN72534.1"/>
    </source>
</evidence>
<dbReference type="GO" id="GO:0016020">
    <property type="term" value="C:membrane"/>
    <property type="evidence" value="ECO:0007669"/>
    <property type="project" value="InterPro"/>
</dbReference>
<dbReference type="InterPro" id="IPR027417">
    <property type="entry name" value="P-loop_NTPase"/>
</dbReference>
<evidence type="ECO:0000256" key="3">
    <source>
        <dbReference type="ARBA" id="ARBA00022741"/>
    </source>
</evidence>
<dbReference type="KEGG" id="abaw:D5400_15775"/>
<dbReference type="InterPro" id="IPR017871">
    <property type="entry name" value="ABC_transporter-like_CS"/>
</dbReference>
<accession>A0A3S9B6I4</accession>
<dbReference type="PANTHER" id="PTHR46743:SF2">
    <property type="entry name" value="TEICHOIC ACIDS EXPORT ATP-BINDING PROTEIN TAGH"/>
    <property type="match status" value="1"/>
</dbReference>
<dbReference type="InterPro" id="IPR003439">
    <property type="entry name" value="ABC_transporter-like_ATP-bd"/>
</dbReference>
<evidence type="ECO:0000313" key="7">
    <source>
        <dbReference type="Proteomes" id="UP000268192"/>
    </source>
</evidence>
<feature type="domain" description="ABC transporter" evidence="5">
    <location>
        <begin position="5"/>
        <end position="220"/>
    </location>
</feature>
<dbReference type="Gene3D" id="3.40.50.300">
    <property type="entry name" value="P-loop containing nucleotide triphosphate hydrolases"/>
    <property type="match status" value="1"/>
</dbReference>
<dbReference type="RefSeq" id="WP_126010857.1">
    <property type="nucleotide sequence ID" value="NZ_CP032509.1"/>
</dbReference>
<evidence type="ECO:0000256" key="1">
    <source>
        <dbReference type="ARBA" id="ARBA00005417"/>
    </source>
</evidence>
<sequence length="220" mass="24621">METTVELRNVTKYYKTEGRKKMILDKVSLAFERGYSYAILGVNGAGKSTTLRLISGSELPNSGKIKRNVRVSWPLGFAGGFHPMMSGRDNLKFVARAYGADVGEVTEFVEDFAELGDYIKAPIKTYSSGMSARLAFGLSMAIEFDCYLIDEITAVGDARFQAKCRKAFLRRQETADLIVVSHSMSTVKSYCQRGIVLVDGHPIYFDDVENAIETYYRLNR</sequence>
<evidence type="ECO:0000259" key="5">
    <source>
        <dbReference type="PROSITE" id="PS50893"/>
    </source>
</evidence>
<keyword evidence="3" id="KW-0547">Nucleotide-binding</keyword>
<dbReference type="InterPro" id="IPR050683">
    <property type="entry name" value="Bact_Polysacc_Export_ATP-bd"/>
</dbReference>
<dbReference type="SMART" id="SM00382">
    <property type="entry name" value="AAA"/>
    <property type="match status" value="1"/>
</dbReference>
<organism evidence="6 7">
    <name type="scientific">Georhizobium profundi</name>
    <dbReference type="NCBI Taxonomy" id="2341112"/>
    <lineage>
        <taxon>Bacteria</taxon>
        <taxon>Pseudomonadati</taxon>
        <taxon>Pseudomonadota</taxon>
        <taxon>Alphaproteobacteria</taxon>
        <taxon>Hyphomicrobiales</taxon>
        <taxon>Rhizobiaceae</taxon>
        <taxon>Georhizobium</taxon>
    </lineage>
</organism>
<dbReference type="Pfam" id="PF00005">
    <property type="entry name" value="ABC_tran"/>
    <property type="match status" value="1"/>
</dbReference>
<dbReference type="PROSITE" id="PS50893">
    <property type="entry name" value="ABC_TRANSPORTER_2"/>
    <property type="match status" value="1"/>
</dbReference>
<reference evidence="6 7" key="1">
    <citation type="submission" date="2018-09" db="EMBL/GenBank/DDBJ databases">
        <title>Marinorhizobium profundi gen. nov., sp. nov., isolated from a deep-sea sediment sample from the New Britain Trench and proposal of Marinorhizobiaceae fam. nov. in the order Rhizobiales of the class Alphaproteobacteria.</title>
        <authorList>
            <person name="Cao J."/>
        </authorList>
    </citation>
    <scope>NUCLEOTIDE SEQUENCE [LARGE SCALE GENOMIC DNA]</scope>
    <source>
        <strain evidence="6 7">WS11</strain>
    </source>
</reference>
<dbReference type="Proteomes" id="UP000268192">
    <property type="component" value="Chromosome"/>
</dbReference>
<dbReference type="GO" id="GO:0016887">
    <property type="term" value="F:ATP hydrolysis activity"/>
    <property type="evidence" value="ECO:0007669"/>
    <property type="project" value="InterPro"/>
</dbReference>
<dbReference type="GO" id="GO:0005524">
    <property type="term" value="F:ATP binding"/>
    <property type="evidence" value="ECO:0007669"/>
    <property type="project" value="UniProtKB-KW"/>
</dbReference>
<protein>
    <submittedName>
        <fullName evidence="6">ABC transporter ATP-binding protein</fullName>
    </submittedName>
</protein>
<dbReference type="InterPro" id="IPR003593">
    <property type="entry name" value="AAA+_ATPase"/>
</dbReference>
<keyword evidence="7" id="KW-1185">Reference proteome</keyword>
<evidence type="ECO:0000256" key="4">
    <source>
        <dbReference type="ARBA" id="ARBA00022840"/>
    </source>
</evidence>
<dbReference type="InterPro" id="IPR015860">
    <property type="entry name" value="ABC_transpr_TagH-like"/>
</dbReference>
<dbReference type="AlphaFoldDB" id="A0A3S9B6I4"/>
<proteinExistence type="inferred from homology"/>
<keyword evidence="2" id="KW-0813">Transport</keyword>
<dbReference type="SUPFAM" id="SSF52540">
    <property type="entry name" value="P-loop containing nucleoside triphosphate hydrolases"/>
    <property type="match status" value="1"/>
</dbReference>
<dbReference type="PROSITE" id="PS00211">
    <property type="entry name" value="ABC_TRANSPORTER_1"/>
    <property type="match status" value="1"/>
</dbReference>
<dbReference type="OrthoDB" id="9778870at2"/>
<gene>
    <name evidence="6" type="ORF">D5400_15775</name>
</gene>
<keyword evidence="4 6" id="KW-0067">ATP-binding</keyword>
<dbReference type="PANTHER" id="PTHR46743">
    <property type="entry name" value="TEICHOIC ACIDS EXPORT ATP-BINDING PROTEIN TAGH"/>
    <property type="match status" value="1"/>
</dbReference>
<dbReference type="GO" id="GO:0140359">
    <property type="term" value="F:ABC-type transporter activity"/>
    <property type="evidence" value="ECO:0007669"/>
    <property type="project" value="InterPro"/>
</dbReference>
<dbReference type="EMBL" id="CP032509">
    <property type="protein sequence ID" value="AZN72534.1"/>
    <property type="molecule type" value="Genomic_DNA"/>
</dbReference>
<evidence type="ECO:0000256" key="2">
    <source>
        <dbReference type="ARBA" id="ARBA00022448"/>
    </source>
</evidence>
<name>A0A3S9B6I4_9HYPH</name>